<sequence length="147" mass="16081">MYLTCVNFNHQSVGSRLTTMEVYLDKLSHCHPFKLPSIELVITFPLVGFDSSGLPEVAIHTVGTIDGTAVSLSRLGRAIVLIDTFPILDSTAVFWRVSDFLLLGFDSSILLELANDTLGIVIGVLVSLSWQALGSSPILERAPVFFW</sequence>
<keyword evidence="2" id="KW-1185">Reference proteome</keyword>
<protein>
    <submittedName>
        <fullName evidence="1">Uncharacterized protein</fullName>
    </submittedName>
</protein>
<reference evidence="1 2" key="1">
    <citation type="journal article" date="2015" name="Nat. Commun.">
        <title>Lucilia cuprina genome unlocks parasitic fly biology to underpin future interventions.</title>
        <authorList>
            <person name="Anstead C.A."/>
            <person name="Korhonen P.K."/>
            <person name="Young N.D."/>
            <person name="Hall R.S."/>
            <person name="Jex A.R."/>
            <person name="Murali S.C."/>
            <person name="Hughes D.S."/>
            <person name="Lee S.F."/>
            <person name="Perry T."/>
            <person name="Stroehlein A.J."/>
            <person name="Ansell B.R."/>
            <person name="Breugelmans B."/>
            <person name="Hofmann A."/>
            <person name="Qu J."/>
            <person name="Dugan S."/>
            <person name="Lee S.L."/>
            <person name="Chao H."/>
            <person name="Dinh H."/>
            <person name="Han Y."/>
            <person name="Doddapaneni H.V."/>
            <person name="Worley K.C."/>
            <person name="Muzny D.M."/>
            <person name="Ioannidis P."/>
            <person name="Waterhouse R.M."/>
            <person name="Zdobnov E.M."/>
            <person name="James P.J."/>
            <person name="Bagnall N.H."/>
            <person name="Kotze A.C."/>
            <person name="Gibbs R.A."/>
            <person name="Richards S."/>
            <person name="Batterham P."/>
            <person name="Gasser R.B."/>
        </authorList>
    </citation>
    <scope>NUCLEOTIDE SEQUENCE [LARGE SCALE GENOMIC DNA]</scope>
    <source>
        <strain evidence="1 2">LS</strain>
        <tissue evidence="1">Full body</tissue>
    </source>
</reference>
<evidence type="ECO:0000313" key="2">
    <source>
        <dbReference type="Proteomes" id="UP000037069"/>
    </source>
</evidence>
<evidence type="ECO:0000313" key="1">
    <source>
        <dbReference type="EMBL" id="KNC31986.1"/>
    </source>
</evidence>
<accession>A0A0L0CIB5</accession>
<organism evidence="1 2">
    <name type="scientific">Lucilia cuprina</name>
    <name type="common">Green bottle fly</name>
    <name type="synonym">Australian sheep blowfly</name>
    <dbReference type="NCBI Taxonomy" id="7375"/>
    <lineage>
        <taxon>Eukaryota</taxon>
        <taxon>Metazoa</taxon>
        <taxon>Ecdysozoa</taxon>
        <taxon>Arthropoda</taxon>
        <taxon>Hexapoda</taxon>
        <taxon>Insecta</taxon>
        <taxon>Pterygota</taxon>
        <taxon>Neoptera</taxon>
        <taxon>Endopterygota</taxon>
        <taxon>Diptera</taxon>
        <taxon>Brachycera</taxon>
        <taxon>Muscomorpha</taxon>
        <taxon>Oestroidea</taxon>
        <taxon>Calliphoridae</taxon>
        <taxon>Luciliinae</taxon>
        <taxon>Lucilia</taxon>
    </lineage>
</organism>
<dbReference type="AlphaFoldDB" id="A0A0L0CIB5"/>
<comment type="caution">
    <text evidence="1">The sequence shown here is derived from an EMBL/GenBank/DDBJ whole genome shotgun (WGS) entry which is preliminary data.</text>
</comment>
<name>A0A0L0CIB5_LUCCU</name>
<dbReference type="Proteomes" id="UP000037069">
    <property type="component" value="Unassembled WGS sequence"/>
</dbReference>
<proteinExistence type="predicted"/>
<gene>
    <name evidence="1" type="ORF">FF38_10560</name>
</gene>
<dbReference type="EMBL" id="JRES01000352">
    <property type="protein sequence ID" value="KNC31986.1"/>
    <property type="molecule type" value="Genomic_DNA"/>
</dbReference>